<comment type="caution">
    <text evidence="1">The sequence shown here is derived from an EMBL/GenBank/DDBJ whole genome shotgun (WGS) entry which is preliminary data.</text>
</comment>
<dbReference type="EMBL" id="CAOQHR010000007">
    <property type="protein sequence ID" value="CAI6337283.1"/>
    <property type="molecule type" value="Genomic_DNA"/>
</dbReference>
<name>A0A9W4UIN2_9PLEO</name>
<evidence type="ECO:0000313" key="1">
    <source>
        <dbReference type="EMBL" id="CAI6337283.1"/>
    </source>
</evidence>
<dbReference type="OrthoDB" id="1854899at2759"/>
<evidence type="ECO:0000313" key="2">
    <source>
        <dbReference type="Proteomes" id="UP001152607"/>
    </source>
</evidence>
<protein>
    <recommendedName>
        <fullName evidence="3">Mediator of RNA polymerase II transcription subunit 20</fullName>
    </recommendedName>
</protein>
<sequence length="261" mass="28916">MKYSGLFFVSNPTAQIPGSEALCESVSTGIEQNLQRANREESSWSLSHIIFRDIQDAPNTASSSASTTPSHSYHHLLRLSCFNPDRAYSYIQPRTSGEATPNVAQGPIVAMPADQFDQFNQLVLNQWSLLWTPQRALDIPPNFPGFSYKVAAFTIHIGALRSRRTGPQTAATLSPGILVCISTDILGENEEALKSDDNDLDYGEIDYSQTQEAIRELWRTMTTGVELGKSEVREVMQAGAEKEQDTEAAVRMWCEALKLRG</sequence>
<dbReference type="Proteomes" id="UP001152607">
    <property type="component" value="Unassembled WGS sequence"/>
</dbReference>
<organism evidence="1 2">
    <name type="scientific">Periconia digitata</name>
    <dbReference type="NCBI Taxonomy" id="1303443"/>
    <lineage>
        <taxon>Eukaryota</taxon>
        <taxon>Fungi</taxon>
        <taxon>Dikarya</taxon>
        <taxon>Ascomycota</taxon>
        <taxon>Pezizomycotina</taxon>
        <taxon>Dothideomycetes</taxon>
        <taxon>Pleosporomycetidae</taxon>
        <taxon>Pleosporales</taxon>
        <taxon>Massarineae</taxon>
        <taxon>Periconiaceae</taxon>
        <taxon>Periconia</taxon>
    </lineage>
</organism>
<accession>A0A9W4UIN2</accession>
<gene>
    <name evidence="1" type="ORF">PDIGIT_LOCUS10393</name>
</gene>
<reference evidence="1" key="1">
    <citation type="submission" date="2023-01" db="EMBL/GenBank/DDBJ databases">
        <authorList>
            <person name="Van Ghelder C."/>
            <person name="Rancurel C."/>
        </authorList>
    </citation>
    <scope>NUCLEOTIDE SEQUENCE</scope>
    <source>
        <strain evidence="1">CNCM I-4278</strain>
    </source>
</reference>
<evidence type="ECO:0008006" key="3">
    <source>
        <dbReference type="Google" id="ProtNLM"/>
    </source>
</evidence>
<dbReference type="AlphaFoldDB" id="A0A9W4UIN2"/>
<keyword evidence="2" id="KW-1185">Reference proteome</keyword>
<proteinExistence type="predicted"/>